<dbReference type="PROSITE" id="PS51197">
    <property type="entry name" value="HTH_RRF2_2"/>
    <property type="match status" value="1"/>
</dbReference>
<name>A0A0A0HHX3_9RHOB</name>
<dbReference type="PANTHER" id="PTHR33221:SF4">
    <property type="entry name" value="HTH-TYPE TRANSCRIPTIONAL REPRESSOR NSRR"/>
    <property type="match status" value="1"/>
</dbReference>
<dbReference type="GO" id="GO:0003700">
    <property type="term" value="F:DNA-binding transcription factor activity"/>
    <property type="evidence" value="ECO:0007669"/>
    <property type="project" value="TreeGrafter"/>
</dbReference>
<dbReference type="PANTHER" id="PTHR33221">
    <property type="entry name" value="WINGED HELIX-TURN-HELIX TRANSCRIPTIONAL REGULATOR, RRF2 FAMILY"/>
    <property type="match status" value="1"/>
</dbReference>
<sequence>MRLTKFTDYSLRVLLYAATLKPGELTTIEETAKLYDISRAHLKKVVLQLIHEGFLEGVRGRSGGFRLARPPREINLGQVVRGMEPEFALAECFSSDNACRITKGCRLPIVLNLALTNFLNTFDDFTLADLAISPRYFDVPQMDQYPRRGPHMADPA</sequence>
<evidence type="ECO:0000313" key="2">
    <source>
        <dbReference type="EMBL" id="KGM86571.1"/>
    </source>
</evidence>
<accession>A0A0A0HHX3</accession>
<dbReference type="Pfam" id="PF02082">
    <property type="entry name" value="Rrf2"/>
    <property type="match status" value="1"/>
</dbReference>
<dbReference type="GO" id="GO:0003677">
    <property type="term" value="F:DNA binding"/>
    <property type="evidence" value="ECO:0007669"/>
    <property type="project" value="UniProtKB-KW"/>
</dbReference>
<dbReference type="InterPro" id="IPR036388">
    <property type="entry name" value="WH-like_DNA-bd_sf"/>
</dbReference>
<dbReference type="OrthoDB" id="9795923at2"/>
<dbReference type="InterPro" id="IPR000944">
    <property type="entry name" value="Tscrpt_reg_Rrf2"/>
</dbReference>
<dbReference type="Proteomes" id="UP000030021">
    <property type="component" value="Unassembled WGS sequence"/>
</dbReference>
<dbReference type="Gene3D" id="1.10.10.10">
    <property type="entry name" value="Winged helix-like DNA-binding domain superfamily/Winged helix DNA-binding domain"/>
    <property type="match status" value="1"/>
</dbReference>
<gene>
    <name evidence="2" type="ORF">rosmuc_02859</name>
</gene>
<keyword evidence="1" id="KW-0238">DNA-binding</keyword>
<dbReference type="STRING" id="215743.ROSMUCSMR3_03394"/>
<dbReference type="PATRIC" id="fig|1288298.3.peg.2879"/>
<evidence type="ECO:0000256" key="1">
    <source>
        <dbReference type="ARBA" id="ARBA00023125"/>
    </source>
</evidence>
<dbReference type="eggNOG" id="COG1959">
    <property type="taxonomic scope" value="Bacteria"/>
</dbReference>
<dbReference type="GO" id="GO:0005829">
    <property type="term" value="C:cytosol"/>
    <property type="evidence" value="ECO:0007669"/>
    <property type="project" value="TreeGrafter"/>
</dbReference>
<dbReference type="RefSeq" id="WP_037268299.1">
    <property type="nucleotide sequence ID" value="NZ_KN293975.1"/>
</dbReference>
<reference evidence="2 3" key="1">
    <citation type="submission" date="2013-01" db="EMBL/GenBank/DDBJ databases">
        <authorList>
            <person name="Fiebig A."/>
            <person name="Goeker M."/>
            <person name="Klenk H.-P.P."/>
        </authorList>
    </citation>
    <scope>NUCLEOTIDE SEQUENCE [LARGE SCALE GENOMIC DNA]</scope>
    <source>
        <strain evidence="2 3">DSM 17069</strain>
    </source>
</reference>
<comment type="caution">
    <text evidence="2">The sequence shown here is derived from an EMBL/GenBank/DDBJ whole genome shotgun (WGS) entry which is preliminary data.</text>
</comment>
<protein>
    <submittedName>
        <fullName evidence="2">Transcriptional regulator, BadM/Rrf2 family</fullName>
    </submittedName>
</protein>
<dbReference type="NCBIfam" id="TIGR00738">
    <property type="entry name" value="rrf2_super"/>
    <property type="match status" value="1"/>
</dbReference>
<evidence type="ECO:0000313" key="3">
    <source>
        <dbReference type="Proteomes" id="UP000030021"/>
    </source>
</evidence>
<dbReference type="EMBL" id="AONH01000016">
    <property type="protein sequence ID" value="KGM86571.1"/>
    <property type="molecule type" value="Genomic_DNA"/>
</dbReference>
<organism evidence="2 3">
    <name type="scientific">Roseovarius mucosus DSM 17069</name>
    <dbReference type="NCBI Taxonomy" id="1288298"/>
    <lineage>
        <taxon>Bacteria</taxon>
        <taxon>Pseudomonadati</taxon>
        <taxon>Pseudomonadota</taxon>
        <taxon>Alphaproteobacteria</taxon>
        <taxon>Rhodobacterales</taxon>
        <taxon>Roseobacteraceae</taxon>
        <taxon>Roseovarius</taxon>
    </lineage>
</organism>
<dbReference type="AlphaFoldDB" id="A0A0A0HHX3"/>
<proteinExistence type="predicted"/>
<dbReference type="HOGENOM" id="CLU_107144_2_1_5"/>
<dbReference type="InterPro" id="IPR036390">
    <property type="entry name" value="WH_DNA-bd_sf"/>
</dbReference>
<dbReference type="SUPFAM" id="SSF46785">
    <property type="entry name" value="Winged helix' DNA-binding domain"/>
    <property type="match status" value="1"/>
</dbReference>